<dbReference type="InterPro" id="IPR010428">
    <property type="entry name" value="Zincin_1"/>
</dbReference>
<reference evidence="2" key="1">
    <citation type="journal article" date="2019" name="Int. J. Syst. Evol. Microbiol.">
        <title>The Global Catalogue of Microorganisms (GCM) 10K type strain sequencing project: providing services to taxonomists for standard genome sequencing and annotation.</title>
        <authorList>
            <consortium name="The Broad Institute Genomics Platform"/>
            <consortium name="The Broad Institute Genome Sequencing Center for Infectious Disease"/>
            <person name="Wu L."/>
            <person name="Ma J."/>
        </authorList>
    </citation>
    <scope>NUCLEOTIDE SEQUENCE [LARGE SCALE GENOMIC DNA]</scope>
    <source>
        <strain evidence="2">KCTC 33576</strain>
    </source>
</reference>
<dbReference type="InterPro" id="IPR038555">
    <property type="entry name" value="Zincin_1_sf"/>
</dbReference>
<evidence type="ECO:0000313" key="2">
    <source>
        <dbReference type="Proteomes" id="UP001597391"/>
    </source>
</evidence>
<dbReference type="Gene3D" id="3.30.2010.20">
    <property type="match status" value="1"/>
</dbReference>
<dbReference type="RefSeq" id="WP_377465419.1">
    <property type="nucleotide sequence ID" value="NZ_JBHUOP010000002.1"/>
</dbReference>
<keyword evidence="2" id="KW-1185">Reference proteome</keyword>
<dbReference type="SUPFAM" id="SSF55486">
    <property type="entry name" value="Metalloproteases ('zincins'), catalytic domain"/>
    <property type="match status" value="1"/>
</dbReference>
<name>A0ABW5XEN0_9MICO</name>
<evidence type="ECO:0000313" key="1">
    <source>
        <dbReference type="EMBL" id="MFD2839849.1"/>
    </source>
</evidence>
<comment type="caution">
    <text evidence="1">The sequence shown here is derived from an EMBL/GenBank/DDBJ whole genome shotgun (WGS) entry which is preliminary data.</text>
</comment>
<dbReference type="CDD" id="cd12954">
    <property type="entry name" value="MMP_TTHA0227_like_1"/>
    <property type="match status" value="1"/>
</dbReference>
<proteinExistence type="predicted"/>
<dbReference type="Proteomes" id="UP001597391">
    <property type="component" value="Unassembled WGS sequence"/>
</dbReference>
<organism evidence="1 2">
    <name type="scientific">Populibacterium corticicola</name>
    <dbReference type="NCBI Taxonomy" id="1812826"/>
    <lineage>
        <taxon>Bacteria</taxon>
        <taxon>Bacillati</taxon>
        <taxon>Actinomycetota</taxon>
        <taxon>Actinomycetes</taxon>
        <taxon>Micrococcales</taxon>
        <taxon>Jonesiaceae</taxon>
        <taxon>Populibacterium</taxon>
    </lineage>
</organism>
<accession>A0ABW5XEN0</accession>
<gene>
    <name evidence="1" type="ORF">ACFSYH_04610</name>
</gene>
<dbReference type="EMBL" id="JBHUOP010000002">
    <property type="protein sequence ID" value="MFD2839849.1"/>
    <property type="molecule type" value="Genomic_DNA"/>
</dbReference>
<dbReference type="Pfam" id="PF06262">
    <property type="entry name" value="Zincin_1"/>
    <property type="match status" value="1"/>
</dbReference>
<protein>
    <submittedName>
        <fullName evidence="1">Metallopeptidase family protein</fullName>
    </submittedName>
</protein>
<sequence length="138" mass="15836">MTVTRTRRDRRGRGIRGLKYPPFHPSYRTRKELFDEAVVTYVARLEMTWGRELRGTEFAVEEVPPSDPSPWERGGITLGRYFPAVSGQASRIVIYRRPVEARAEGREELAAIIRDVIVDNIAFMLSKAPHEIDGDYQS</sequence>